<feature type="coiled-coil region" evidence="1">
    <location>
        <begin position="63"/>
        <end position="97"/>
    </location>
</feature>
<feature type="transmembrane region" description="Helical" evidence="3">
    <location>
        <begin position="15"/>
        <end position="37"/>
    </location>
</feature>
<comment type="caution">
    <text evidence="4">The sequence shown here is derived from an EMBL/GenBank/DDBJ whole genome shotgun (WGS) entry which is preliminary data.</text>
</comment>
<evidence type="ECO:0000256" key="2">
    <source>
        <dbReference type="SAM" id="MobiDB-lite"/>
    </source>
</evidence>
<gene>
    <name evidence="4" type="ORF">DGG96_20485</name>
</gene>
<evidence type="ECO:0000256" key="3">
    <source>
        <dbReference type="SAM" id="Phobius"/>
    </source>
</evidence>
<dbReference type="EMBL" id="QHJG01000077">
    <property type="protein sequence ID" value="PWY53783.1"/>
    <property type="molecule type" value="Genomic_DNA"/>
</dbReference>
<sequence length="140" mass="15439">MANWQLNTMVKSRQLRTLIMVGSGVLLILAIMIVLLIDGRPKKTPSIQKPVDITGIVDESFTEAAADNALTAQQSELESLKKQISELTLTMKKMGEDHEKQLSTQKEELTAQISTMVLANQEKSSASEKVPNTSNELKEV</sequence>
<feature type="compositionally biased region" description="Polar residues" evidence="2">
    <location>
        <begin position="130"/>
        <end position="140"/>
    </location>
</feature>
<evidence type="ECO:0000313" key="5">
    <source>
        <dbReference type="Proteomes" id="UP000247152"/>
    </source>
</evidence>
<reference evidence="4 5" key="1">
    <citation type="submission" date="2018-05" db="EMBL/GenBank/DDBJ databases">
        <title>Legionella qingyii sp.nov., whole genome shotgun sequence.</title>
        <authorList>
            <person name="Wu H."/>
            <person name="Zhu Q."/>
            <person name="Hu C."/>
        </authorList>
    </citation>
    <scope>NUCLEOTIDE SEQUENCE [LARGE SCALE GENOMIC DNA]</scope>
    <source>
        <strain evidence="4 5">HEB18</strain>
    </source>
</reference>
<evidence type="ECO:0000256" key="1">
    <source>
        <dbReference type="SAM" id="Coils"/>
    </source>
</evidence>
<proteinExistence type="predicted"/>
<name>A0A317TWR2_9GAMM</name>
<dbReference type="AlphaFoldDB" id="A0A317TWR2"/>
<accession>A0A317TWR2</accession>
<feature type="non-terminal residue" evidence="4">
    <location>
        <position position="140"/>
    </location>
</feature>
<keyword evidence="3" id="KW-0812">Transmembrane</keyword>
<keyword evidence="1" id="KW-0175">Coiled coil</keyword>
<feature type="region of interest" description="Disordered" evidence="2">
    <location>
        <begin position="119"/>
        <end position="140"/>
    </location>
</feature>
<dbReference type="Proteomes" id="UP000247152">
    <property type="component" value="Unassembled WGS sequence"/>
</dbReference>
<keyword evidence="3" id="KW-0472">Membrane</keyword>
<keyword evidence="3" id="KW-1133">Transmembrane helix</keyword>
<organism evidence="4 5">
    <name type="scientific">Legionella qingyii</name>
    <dbReference type="NCBI Taxonomy" id="2184757"/>
    <lineage>
        <taxon>Bacteria</taxon>
        <taxon>Pseudomonadati</taxon>
        <taxon>Pseudomonadota</taxon>
        <taxon>Gammaproteobacteria</taxon>
        <taxon>Legionellales</taxon>
        <taxon>Legionellaceae</taxon>
        <taxon>Legionella</taxon>
    </lineage>
</organism>
<evidence type="ECO:0000313" key="4">
    <source>
        <dbReference type="EMBL" id="PWY53783.1"/>
    </source>
</evidence>
<protein>
    <submittedName>
        <fullName evidence="4">Conjugal transfer protein TraB</fullName>
    </submittedName>
</protein>